<dbReference type="PANTHER" id="PTHR34236:SF1">
    <property type="entry name" value="DIMETHYL SULFOXIDE REDUCTASE TRANSCRIPTIONAL ACTIVATOR"/>
    <property type="match status" value="1"/>
</dbReference>
<keyword evidence="1" id="KW-0805">Transcription regulation</keyword>
<dbReference type="AlphaFoldDB" id="A0A7D5GTQ2"/>
<gene>
    <name evidence="5" type="ORF">HYG82_11630</name>
</gene>
<protein>
    <submittedName>
        <fullName evidence="5">Helix-turn-helix domain-containing protein</fullName>
    </submittedName>
</protein>
<proteinExistence type="predicted"/>
<dbReference type="Pfam" id="PF24278">
    <property type="entry name" value="HVO_0513_N"/>
    <property type="match status" value="1"/>
</dbReference>
<name>A0A7D5GTQ2_9EURY</name>
<evidence type="ECO:0000259" key="4">
    <source>
        <dbReference type="Pfam" id="PF24278"/>
    </source>
</evidence>
<sequence>MKHVRVTLDANGREAEIHPMYDVLANASYVERATAMHWNVAGDELGIMHYVVGDREPFVAAMESIPEVLAYELTSAGDDAFYVYIRDATNEPMRELFDAVTRTPIVVIPPIEYERDGTVSYSAFGPSDAIQTALEEIPDPIAVTIAEIGGLAATPGVLESLLSERQREAIDAAFDLGYYEIPREANHEAVATAIDCAPSTAAEHLRKAESKLLRSVLTG</sequence>
<dbReference type="Pfam" id="PF04967">
    <property type="entry name" value="HTH_10"/>
    <property type="match status" value="1"/>
</dbReference>
<accession>A0A7D5GTQ2</accession>
<dbReference type="GeneID" id="56033951"/>
<dbReference type="Proteomes" id="UP000509241">
    <property type="component" value="Chromosome"/>
</dbReference>
<feature type="domain" description="HTH bat-type" evidence="3">
    <location>
        <begin position="162"/>
        <end position="213"/>
    </location>
</feature>
<dbReference type="OrthoDB" id="27447at2157"/>
<organism evidence="5 6">
    <name type="scientific">Natrinema halophilum</name>
    <dbReference type="NCBI Taxonomy" id="1699371"/>
    <lineage>
        <taxon>Archaea</taxon>
        <taxon>Methanobacteriati</taxon>
        <taxon>Methanobacteriota</taxon>
        <taxon>Stenosarchaea group</taxon>
        <taxon>Halobacteria</taxon>
        <taxon>Halobacteriales</taxon>
        <taxon>Natrialbaceae</taxon>
        <taxon>Natrinema</taxon>
    </lineage>
</organism>
<feature type="domain" description="HVO-0513-like N-terminal" evidence="4">
    <location>
        <begin position="18"/>
        <end position="149"/>
    </location>
</feature>
<reference evidence="5 6" key="1">
    <citation type="submission" date="2020-07" db="EMBL/GenBank/DDBJ databases">
        <authorList>
            <person name="Cui H."/>
        </authorList>
    </citation>
    <scope>NUCLEOTIDE SEQUENCE [LARGE SCALE GENOMIC DNA]</scope>
    <source>
        <strain evidence="5 6">YPL8</strain>
    </source>
</reference>
<evidence type="ECO:0000313" key="6">
    <source>
        <dbReference type="Proteomes" id="UP000509241"/>
    </source>
</evidence>
<dbReference type="InterPro" id="IPR056493">
    <property type="entry name" value="HVO_0513_N"/>
</dbReference>
<dbReference type="KEGG" id="haly:HYG82_11630"/>
<evidence type="ECO:0000256" key="1">
    <source>
        <dbReference type="ARBA" id="ARBA00023015"/>
    </source>
</evidence>
<dbReference type="InterPro" id="IPR007050">
    <property type="entry name" value="HTH_bacterioopsin"/>
</dbReference>
<evidence type="ECO:0000256" key="2">
    <source>
        <dbReference type="ARBA" id="ARBA00023163"/>
    </source>
</evidence>
<evidence type="ECO:0000259" key="3">
    <source>
        <dbReference type="Pfam" id="PF04967"/>
    </source>
</evidence>
<dbReference type="PANTHER" id="PTHR34236">
    <property type="entry name" value="DIMETHYL SULFOXIDE REDUCTASE TRANSCRIPTIONAL ACTIVATOR"/>
    <property type="match status" value="1"/>
</dbReference>
<dbReference type="EMBL" id="CP058601">
    <property type="protein sequence ID" value="QLG49466.1"/>
    <property type="molecule type" value="Genomic_DNA"/>
</dbReference>
<dbReference type="RefSeq" id="WP_179261199.1">
    <property type="nucleotide sequence ID" value="NZ_CP058601.1"/>
</dbReference>
<keyword evidence="6" id="KW-1185">Reference proteome</keyword>
<evidence type="ECO:0000313" key="5">
    <source>
        <dbReference type="EMBL" id="QLG49466.1"/>
    </source>
</evidence>
<keyword evidence="2" id="KW-0804">Transcription</keyword>